<dbReference type="GeneID" id="14515240"/>
<reference evidence="2" key="1">
    <citation type="submission" date="2011-11" db="EMBL/GenBank/DDBJ databases">
        <title>Escape from toxin-antitoxin mediated abortive infection can occur by recombination within a generalized transducing phage of Pectobacterium atrosepticum.</title>
        <authorList>
            <person name="Blower T.R."/>
            <person name="Evans T.J."/>
            <person name="Przybilski R."/>
            <person name="Fineran P.C."/>
            <person name="Salmond G.P.C."/>
        </authorList>
    </citation>
    <scope>NUCLEOTIDE SEQUENCE [LARGE SCALE GENOMIC DNA]</scope>
</reference>
<reference evidence="1 2" key="2">
    <citation type="journal article" date="2012" name="PLoS Genet.">
        <title>Viral evasion of a bacterial suicide system by RNA-based molecular mimicry enables infectious altruism.</title>
        <authorList>
            <person name="Blower T.R."/>
            <person name="Evans T.J."/>
            <person name="Przybilski R."/>
            <person name="Fineran P.C."/>
            <person name="Salmond G.P."/>
        </authorList>
    </citation>
    <scope>NUCLEOTIDE SEQUENCE [LARGE SCALE GENOMIC DNA]</scope>
</reference>
<protein>
    <submittedName>
        <fullName evidence="1">Uncharacterized protein</fullName>
    </submittedName>
</protein>
<accession>K9L4U9</accession>
<gene>
    <name evidence="1" type="ORF">phiTE_045</name>
</gene>
<organism evidence="1 2">
    <name type="scientific">Pectobacterium phage phiTE</name>
    <dbReference type="NCBI Taxonomy" id="1116482"/>
    <lineage>
        <taxon>Viruses</taxon>
        <taxon>Duplodnaviria</taxon>
        <taxon>Heunggongvirae</taxon>
        <taxon>Uroviricota</taxon>
        <taxon>Caudoviricetes</taxon>
        <taxon>Vequintavirinae</taxon>
        <taxon>Certrevirus</taxon>
        <taxon>Certrevirus phiTE</taxon>
    </lineage>
</organism>
<name>K9L4U9_9CAUD</name>
<proteinExistence type="predicted"/>
<dbReference type="KEGG" id="vg:14515240"/>
<evidence type="ECO:0000313" key="2">
    <source>
        <dbReference type="Proteomes" id="UP000010999"/>
    </source>
</evidence>
<sequence>MNVRSAGGTKSAWGNRMKVLAQDIKVGDTFKYVCDSDLFGKPIMSQPILASDDAIIIGGTVMIPFGGDEGRCFMASFGRKVEKIDGTD</sequence>
<evidence type="ECO:0000313" key="1">
    <source>
        <dbReference type="EMBL" id="AEZ66211.1"/>
    </source>
</evidence>
<dbReference type="Proteomes" id="UP000010999">
    <property type="component" value="Segment"/>
</dbReference>
<dbReference type="OrthoDB" id="25586at10239"/>
<dbReference type="RefSeq" id="YP_007392507.1">
    <property type="nucleotide sequence ID" value="NC_020201.1"/>
</dbReference>
<keyword evidence="2" id="KW-1185">Reference proteome</keyword>
<dbReference type="EMBL" id="JQ015307">
    <property type="protein sequence ID" value="AEZ66211.1"/>
    <property type="molecule type" value="Genomic_DNA"/>
</dbReference>